<organism evidence="2 3">
    <name type="scientific">Methanofollis aquaemaris</name>
    <dbReference type="NCBI Taxonomy" id="126734"/>
    <lineage>
        <taxon>Archaea</taxon>
        <taxon>Methanobacteriati</taxon>
        <taxon>Methanobacteriota</taxon>
        <taxon>Stenosarchaea group</taxon>
        <taxon>Methanomicrobia</taxon>
        <taxon>Methanomicrobiales</taxon>
        <taxon>Methanomicrobiaceae</taxon>
        <taxon>Methanofollis</taxon>
    </lineage>
</organism>
<dbReference type="InterPro" id="IPR002559">
    <property type="entry name" value="Transposase_11"/>
</dbReference>
<protein>
    <submittedName>
        <fullName evidence="2">IS4/IS5 family transposase</fullName>
    </submittedName>
</protein>
<dbReference type="Proteomes" id="UP001042704">
    <property type="component" value="Chromosome"/>
</dbReference>
<dbReference type="GO" id="GO:0003677">
    <property type="term" value="F:DNA binding"/>
    <property type="evidence" value="ECO:0007669"/>
    <property type="project" value="InterPro"/>
</dbReference>
<evidence type="ECO:0000313" key="2">
    <source>
        <dbReference type="EMBL" id="QSZ66383.1"/>
    </source>
</evidence>
<keyword evidence="3" id="KW-1185">Reference proteome</keyword>
<name>A0A8A3S392_9EURY</name>
<evidence type="ECO:0000313" key="3">
    <source>
        <dbReference type="Proteomes" id="UP001042704"/>
    </source>
</evidence>
<dbReference type="GO" id="GO:0006313">
    <property type="term" value="P:DNA transposition"/>
    <property type="evidence" value="ECO:0007669"/>
    <property type="project" value="InterPro"/>
</dbReference>
<dbReference type="EMBL" id="CP036172">
    <property type="protein sequence ID" value="QSZ66383.1"/>
    <property type="molecule type" value="Genomic_DNA"/>
</dbReference>
<dbReference type="Pfam" id="PF01609">
    <property type="entry name" value="DDE_Tnp_1"/>
    <property type="match status" value="1"/>
</dbReference>
<dbReference type="AlphaFoldDB" id="A0A8A3S392"/>
<dbReference type="KEGG" id="maqe:RJ40_02145"/>
<gene>
    <name evidence="2" type="ORF">RJ40_02145</name>
</gene>
<reference evidence="2" key="1">
    <citation type="journal article" date="2001" name="Int. J. Syst. Evol. Microbiol.">
        <title>Methanofollis aquaemaris sp. nov., a methanogen isolated from an aquaculture fish pond.</title>
        <authorList>
            <person name="Lai M.C."/>
            <person name="Chen S.C."/>
        </authorList>
    </citation>
    <scope>NUCLEOTIDE SEQUENCE</scope>
    <source>
        <strain evidence="2">N2F9704</strain>
    </source>
</reference>
<dbReference type="GO" id="GO:0004803">
    <property type="term" value="F:transposase activity"/>
    <property type="evidence" value="ECO:0007669"/>
    <property type="project" value="InterPro"/>
</dbReference>
<feature type="domain" description="Transposase IS4-like" evidence="1">
    <location>
        <begin position="123"/>
        <end position="332"/>
    </location>
</feature>
<accession>A0A8A3S392</accession>
<sequence>MKQMKSPLIVDREDTKWLLLDQVLSMTTSRRSRQEMAKQGLIPVQNTGSIQRILLITLFFSSEITYVIDELTNRKELRAFAHIEEVPSADDVYRFISRIDERQFIGLINALLHTNCKPQRRTHRTIIVDGSALVLDLNIFKKKIRKADLVEKDYKWGYCNTKGYYLGFKLTLAIDYPSLIPLAFLVHPESPGDARLFAEIMDELKRRKIIRTGDTVLFDRGYYSYNNYALGITKYKIVPLIFPRKNFDPEKMMRKMNCPLSIFSSHQYRKKQQEYRGLVQELREKVKKWKEYPPIRSIIEDLFKVAKGAFSLHNLHRYSGISVTKFVALNVLLLGAVVTAGVNQKIQLQRLAEA</sequence>
<evidence type="ECO:0000259" key="1">
    <source>
        <dbReference type="Pfam" id="PF01609"/>
    </source>
</evidence>
<reference evidence="2" key="2">
    <citation type="submission" date="2019-02" db="EMBL/GenBank/DDBJ databases">
        <authorList>
            <person name="Chen S.-C."/>
            <person name="Chien H.-H."/>
            <person name="Lai M.-C."/>
        </authorList>
    </citation>
    <scope>NUCLEOTIDE SEQUENCE</scope>
    <source>
        <strain evidence="2">N2F9704</strain>
    </source>
</reference>
<proteinExistence type="predicted"/>